<proteinExistence type="predicted"/>
<name>A0ABS2WLB9_9BACL</name>
<comment type="caution">
    <text evidence="7">The sequence shown here is derived from an EMBL/GenBank/DDBJ whole genome shotgun (WGS) entry which is preliminary data.</text>
</comment>
<evidence type="ECO:0000256" key="5">
    <source>
        <dbReference type="SAM" id="Phobius"/>
    </source>
</evidence>
<evidence type="ECO:0000259" key="6">
    <source>
        <dbReference type="Pfam" id="PF04893"/>
    </source>
</evidence>
<comment type="subcellular location">
    <subcellularLocation>
        <location evidence="1">Membrane</location>
        <topology evidence="1">Multi-pass membrane protein</topology>
    </subcellularLocation>
</comment>
<feature type="transmembrane region" description="Helical" evidence="5">
    <location>
        <begin position="37"/>
        <end position="60"/>
    </location>
</feature>
<protein>
    <submittedName>
        <fullName evidence="7">YIP1 family protein</fullName>
    </submittedName>
</protein>
<accession>A0ABS2WLB9</accession>
<feature type="transmembrane region" description="Helical" evidence="5">
    <location>
        <begin position="168"/>
        <end position="188"/>
    </location>
</feature>
<keyword evidence="8" id="KW-1185">Reference proteome</keyword>
<organism evidence="7 8">
    <name type="scientific">Polycladomyces zharkentensis</name>
    <dbReference type="NCBI Taxonomy" id="2807616"/>
    <lineage>
        <taxon>Bacteria</taxon>
        <taxon>Bacillati</taxon>
        <taxon>Bacillota</taxon>
        <taxon>Bacilli</taxon>
        <taxon>Bacillales</taxon>
        <taxon>Thermoactinomycetaceae</taxon>
        <taxon>Polycladomyces</taxon>
    </lineage>
</organism>
<gene>
    <name evidence="7" type="ORF">JQC72_12245</name>
</gene>
<evidence type="ECO:0000313" key="8">
    <source>
        <dbReference type="Proteomes" id="UP001177120"/>
    </source>
</evidence>
<keyword evidence="2 5" id="KW-0812">Transmembrane</keyword>
<keyword evidence="3 5" id="KW-1133">Transmembrane helix</keyword>
<dbReference type="RefSeq" id="WP_205496081.1">
    <property type="nucleotide sequence ID" value="NZ_JAFHAP010000011.1"/>
</dbReference>
<evidence type="ECO:0000256" key="4">
    <source>
        <dbReference type="ARBA" id="ARBA00023136"/>
    </source>
</evidence>
<feature type="transmembrane region" description="Helical" evidence="5">
    <location>
        <begin position="83"/>
        <end position="109"/>
    </location>
</feature>
<dbReference type="EMBL" id="JAFHAP010000011">
    <property type="protein sequence ID" value="MBN2910271.1"/>
    <property type="molecule type" value="Genomic_DNA"/>
</dbReference>
<evidence type="ECO:0000256" key="2">
    <source>
        <dbReference type="ARBA" id="ARBA00022692"/>
    </source>
</evidence>
<reference evidence="7" key="1">
    <citation type="journal article" date="2024" name="Int. J. Syst. Evol. Microbiol.">
        <title>Polycladomyces zharkentensis sp. nov., a novel thermophilic cellulose- and starch-degrading member of the Bacillota from a geothermal aquifer in Kazakhstan.</title>
        <authorList>
            <person name="Mashzhan A."/>
            <person name="Kistaubayeva A."/>
            <person name="Javier-Lopez R."/>
            <person name="Bissenova U."/>
            <person name="Bissenbay A."/>
            <person name="Birkeland N.K."/>
        </authorList>
    </citation>
    <scope>NUCLEOTIDE SEQUENCE</scope>
    <source>
        <strain evidence="7">ZKZ2T</strain>
    </source>
</reference>
<keyword evidence="4 5" id="KW-0472">Membrane</keyword>
<dbReference type="Proteomes" id="UP001177120">
    <property type="component" value="Unassembled WGS sequence"/>
</dbReference>
<sequence>MRVTTAGSVEYIQTKPSVWGVLWAPDRQWERIRAKPVFGGALAVLALMETLSGALTGSFLSHNPAVAHALLQAGFPEAWMSPFLAWLIGLFSLVGLLLNALVTSVLTWLMMKGLGGQGTFRQLFSLQTHMLVLMVLQTAVGAIGLLVTDGWLTKPPSGLAAYIPVEGGWSGLLMTLDLFMVWRLILLARGMRIICRLSTARSWVVACLLFLLDVIVNTISAS</sequence>
<feature type="transmembrane region" description="Helical" evidence="5">
    <location>
        <begin position="200"/>
        <end position="219"/>
    </location>
</feature>
<dbReference type="Pfam" id="PF04893">
    <property type="entry name" value="Yip1"/>
    <property type="match status" value="1"/>
</dbReference>
<feature type="transmembrane region" description="Helical" evidence="5">
    <location>
        <begin position="130"/>
        <end position="148"/>
    </location>
</feature>
<evidence type="ECO:0000256" key="3">
    <source>
        <dbReference type="ARBA" id="ARBA00022989"/>
    </source>
</evidence>
<evidence type="ECO:0000313" key="7">
    <source>
        <dbReference type="EMBL" id="MBN2910271.1"/>
    </source>
</evidence>
<dbReference type="InterPro" id="IPR006977">
    <property type="entry name" value="Yip1_dom"/>
</dbReference>
<feature type="domain" description="Yip1" evidence="6">
    <location>
        <begin position="19"/>
        <end position="214"/>
    </location>
</feature>
<evidence type="ECO:0000256" key="1">
    <source>
        <dbReference type="ARBA" id="ARBA00004141"/>
    </source>
</evidence>